<dbReference type="RefSeq" id="WP_099262800.1">
    <property type="nucleotide sequence ID" value="NZ_NIZW01000019.1"/>
</dbReference>
<gene>
    <name evidence="2" type="ORF">CEE69_21985</name>
</gene>
<feature type="compositionally biased region" description="Basic and acidic residues" evidence="1">
    <location>
        <begin position="10"/>
        <end position="23"/>
    </location>
</feature>
<evidence type="ECO:0000313" key="3">
    <source>
        <dbReference type="Proteomes" id="UP000225740"/>
    </source>
</evidence>
<dbReference type="GeneID" id="90610648"/>
<dbReference type="OrthoDB" id="289470at2"/>
<reference evidence="2 3" key="1">
    <citation type="submission" date="2017-06" db="EMBL/GenBank/DDBJ databases">
        <title>Description of Rhodopirellula bahusiensis sp. nov.</title>
        <authorList>
            <person name="Kizina J."/>
            <person name="Harder J."/>
        </authorList>
    </citation>
    <scope>NUCLEOTIDE SEQUENCE [LARGE SCALE GENOMIC DNA]</scope>
    <source>
        <strain evidence="2 3">SWK21</strain>
    </source>
</reference>
<comment type="caution">
    <text evidence="2">The sequence shown here is derived from an EMBL/GenBank/DDBJ whole genome shotgun (WGS) entry which is preliminary data.</text>
</comment>
<evidence type="ECO:0000256" key="1">
    <source>
        <dbReference type="SAM" id="MobiDB-lite"/>
    </source>
</evidence>
<keyword evidence="3" id="KW-1185">Reference proteome</keyword>
<dbReference type="EMBL" id="NIZW01000019">
    <property type="protein sequence ID" value="PHQ33134.1"/>
    <property type="molecule type" value="Genomic_DNA"/>
</dbReference>
<accession>A0A2G1W284</accession>
<sequence length="123" mass="13675">MLQGWQGGMLHEKSVRQGEREPARSNQLTIVRRGGSVPAMDPNETFQLMLDAIARGDRNEAGELANVLAEWMQRGGFAPALSLTDRFNQPQPVDRELIVALVNTFRLPERQPVRVSGPSPLDD</sequence>
<dbReference type="AlphaFoldDB" id="A0A2G1W284"/>
<organism evidence="2 3">
    <name type="scientific">Rhodopirellula bahusiensis</name>
    <dbReference type="NCBI Taxonomy" id="2014065"/>
    <lineage>
        <taxon>Bacteria</taxon>
        <taxon>Pseudomonadati</taxon>
        <taxon>Planctomycetota</taxon>
        <taxon>Planctomycetia</taxon>
        <taxon>Pirellulales</taxon>
        <taxon>Pirellulaceae</taxon>
        <taxon>Rhodopirellula</taxon>
    </lineage>
</organism>
<evidence type="ECO:0000313" key="2">
    <source>
        <dbReference type="EMBL" id="PHQ33134.1"/>
    </source>
</evidence>
<feature type="region of interest" description="Disordered" evidence="1">
    <location>
        <begin position="1"/>
        <end position="25"/>
    </location>
</feature>
<protein>
    <submittedName>
        <fullName evidence="2">Uncharacterized protein</fullName>
    </submittedName>
</protein>
<name>A0A2G1W284_9BACT</name>
<proteinExistence type="predicted"/>
<dbReference type="Proteomes" id="UP000225740">
    <property type="component" value="Unassembled WGS sequence"/>
</dbReference>